<dbReference type="PROSITE" id="PS50109">
    <property type="entry name" value="HIS_KIN"/>
    <property type="match status" value="1"/>
</dbReference>
<keyword evidence="8" id="KW-0902">Two-component regulatory system</keyword>
<dbReference type="GO" id="GO:0000155">
    <property type="term" value="F:phosphorelay sensor kinase activity"/>
    <property type="evidence" value="ECO:0007669"/>
    <property type="project" value="InterPro"/>
</dbReference>
<evidence type="ECO:0000256" key="7">
    <source>
        <dbReference type="ARBA" id="ARBA00022840"/>
    </source>
</evidence>
<dbReference type="SUPFAM" id="SSF47384">
    <property type="entry name" value="Homodimeric domain of signal transducing histidine kinase"/>
    <property type="match status" value="1"/>
</dbReference>
<dbReference type="EMBL" id="CP003639">
    <property type="protein sequence ID" value="AFM42095.1"/>
    <property type="molecule type" value="Genomic_DNA"/>
</dbReference>
<dbReference type="InterPro" id="IPR003661">
    <property type="entry name" value="HisK_dim/P_dom"/>
</dbReference>
<dbReference type="Gene3D" id="3.30.450.20">
    <property type="entry name" value="PAS domain"/>
    <property type="match status" value="1"/>
</dbReference>
<dbReference type="SUPFAM" id="SSF55785">
    <property type="entry name" value="PYP-like sensor domain (PAS domain)"/>
    <property type="match status" value="1"/>
</dbReference>
<keyword evidence="5" id="KW-0547">Nucleotide-binding</keyword>
<dbReference type="Proteomes" id="UP000002892">
    <property type="component" value="Chromosome"/>
</dbReference>
<dbReference type="Gene3D" id="1.10.287.130">
    <property type="match status" value="1"/>
</dbReference>
<name>I4D8H1_DESAJ</name>
<reference evidence="11 12" key="1">
    <citation type="journal article" date="2012" name="J. Bacteriol.">
        <title>Complete genome sequences of Desulfosporosinus orientis DSM765T, Desulfosporosinus youngiae DSM17734T, Desulfosporosinus meridiei DSM13257T, and Desulfosporosinus acidiphilus DSM22704T.</title>
        <authorList>
            <person name="Pester M."/>
            <person name="Brambilla E."/>
            <person name="Alazard D."/>
            <person name="Rattei T."/>
            <person name="Weinmaier T."/>
            <person name="Han J."/>
            <person name="Lucas S."/>
            <person name="Lapidus A."/>
            <person name="Cheng J.F."/>
            <person name="Goodwin L."/>
            <person name="Pitluck S."/>
            <person name="Peters L."/>
            <person name="Ovchinnikova G."/>
            <person name="Teshima H."/>
            <person name="Detter J.C."/>
            <person name="Han C.S."/>
            <person name="Tapia R."/>
            <person name="Land M.L."/>
            <person name="Hauser L."/>
            <person name="Kyrpides N.C."/>
            <person name="Ivanova N.N."/>
            <person name="Pagani I."/>
            <person name="Huntmann M."/>
            <person name="Wei C.L."/>
            <person name="Davenport K.W."/>
            <person name="Daligault H."/>
            <person name="Chain P.S."/>
            <person name="Chen A."/>
            <person name="Mavromatis K."/>
            <person name="Markowitz V."/>
            <person name="Szeto E."/>
            <person name="Mikhailova N."/>
            <person name="Pati A."/>
            <person name="Wagner M."/>
            <person name="Woyke T."/>
            <person name="Ollivier B."/>
            <person name="Klenk H.P."/>
            <person name="Spring S."/>
            <person name="Loy A."/>
        </authorList>
    </citation>
    <scope>NUCLEOTIDE SEQUENCE [LARGE SCALE GENOMIC DNA]</scope>
    <source>
        <strain evidence="12">DSM 22704 / JCM 16185 / SJ4</strain>
    </source>
</reference>
<dbReference type="PANTHER" id="PTHR43065:SF10">
    <property type="entry name" value="PEROXIDE STRESS-ACTIVATED HISTIDINE KINASE MAK3"/>
    <property type="match status" value="1"/>
</dbReference>
<dbReference type="STRING" id="646529.Desaci_3193"/>
<feature type="transmembrane region" description="Helical" evidence="9">
    <location>
        <begin position="12"/>
        <end position="31"/>
    </location>
</feature>
<evidence type="ECO:0000313" key="11">
    <source>
        <dbReference type="EMBL" id="AFM42095.1"/>
    </source>
</evidence>
<accession>I4D8H1</accession>
<proteinExistence type="predicted"/>
<keyword evidence="3" id="KW-0597">Phosphoprotein</keyword>
<dbReference type="GO" id="GO:0005524">
    <property type="term" value="F:ATP binding"/>
    <property type="evidence" value="ECO:0007669"/>
    <property type="project" value="UniProtKB-KW"/>
</dbReference>
<evidence type="ECO:0000256" key="8">
    <source>
        <dbReference type="ARBA" id="ARBA00023012"/>
    </source>
</evidence>
<keyword evidence="9" id="KW-0812">Transmembrane</keyword>
<feature type="domain" description="Histidine kinase" evidence="10">
    <location>
        <begin position="257"/>
        <end position="371"/>
    </location>
</feature>
<dbReference type="InterPro" id="IPR036097">
    <property type="entry name" value="HisK_dim/P_sf"/>
</dbReference>
<feature type="transmembrane region" description="Helical" evidence="9">
    <location>
        <begin position="37"/>
        <end position="57"/>
    </location>
</feature>
<comment type="catalytic activity">
    <reaction evidence="1">
        <text>ATP + protein L-histidine = ADP + protein N-phospho-L-histidine.</text>
        <dbReference type="EC" id="2.7.13.3"/>
    </reaction>
</comment>
<evidence type="ECO:0000256" key="2">
    <source>
        <dbReference type="ARBA" id="ARBA00012438"/>
    </source>
</evidence>
<evidence type="ECO:0000256" key="3">
    <source>
        <dbReference type="ARBA" id="ARBA00022553"/>
    </source>
</evidence>
<keyword evidence="4" id="KW-0808">Transferase</keyword>
<dbReference type="SMART" id="SM00388">
    <property type="entry name" value="HisKA"/>
    <property type="match status" value="1"/>
</dbReference>
<evidence type="ECO:0000256" key="4">
    <source>
        <dbReference type="ARBA" id="ARBA00022679"/>
    </source>
</evidence>
<evidence type="ECO:0000256" key="1">
    <source>
        <dbReference type="ARBA" id="ARBA00000085"/>
    </source>
</evidence>
<evidence type="ECO:0000256" key="9">
    <source>
        <dbReference type="SAM" id="Phobius"/>
    </source>
</evidence>
<dbReference type="Pfam" id="PF00512">
    <property type="entry name" value="HisKA"/>
    <property type="match status" value="1"/>
</dbReference>
<keyword evidence="12" id="KW-1185">Reference proteome</keyword>
<keyword evidence="9" id="KW-1133">Transmembrane helix</keyword>
<keyword evidence="9" id="KW-0472">Membrane</keyword>
<evidence type="ECO:0000256" key="6">
    <source>
        <dbReference type="ARBA" id="ARBA00022777"/>
    </source>
</evidence>
<dbReference type="AlphaFoldDB" id="I4D8H1"/>
<keyword evidence="6 11" id="KW-0418">Kinase</keyword>
<evidence type="ECO:0000256" key="5">
    <source>
        <dbReference type="ARBA" id="ARBA00022741"/>
    </source>
</evidence>
<dbReference type="InterPro" id="IPR005467">
    <property type="entry name" value="His_kinase_dom"/>
</dbReference>
<dbReference type="HOGENOM" id="CLU_000445_114_39_9"/>
<organism evidence="11 12">
    <name type="scientific">Desulfosporosinus acidiphilus (strain DSM 22704 / JCM 16185 / SJ4)</name>
    <dbReference type="NCBI Taxonomy" id="646529"/>
    <lineage>
        <taxon>Bacteria</taxon>
        <taxon>Bacillati</taxon>
        <taxon>Bacillota</taxon>
        <taxon>Clostridia</taxon>
        <taxon>Eubacteriales</taxon>
        <taxon>Desulfitobacteriaceae</taxon>
        <taxon>Desulfosporosinus</taxon>
    </lineage>
</organism>
<evidence type="ECO:0000313" key="12">
    <source>
        <dbReference type="Proteomes" id="UP000002892"/>
    </source>
</evidence>
<keyword evidence="7" id="KW-0067">ATP-binding</keyword>
<sequence length="371" mass="42630">MFSLKFLTFHRQGALIILSLLLITNVLVISFTHLSLFFDLLLVLLPYTVLIIWFKLLSSSWGRAWIATITFLLFLTIGYNKFPSLKIYLIHVIFFILLLGTMYLFDRSQLRLKLLHQRHIKAIRALLHQKPSIIPTIDFTREAIMILDNSGTILESNHLANHLLMLSESAIVGKNISDILGILPNIQLANSPEYGEFTWKASSENPMHLRYRTQPLLDHNKPYGLLLTLCDISEEKIRSEAFVQFAKLSIINQVSAGLAHEIRNPLTTIKGFMQLIKPEEWPESFRPYQELILDEIQSIDQILNKFILITSPSAPQMSEINLIETLNSILQANEPFCQNRRISVFLDSDFDPVYVLGDREQLSEAFLSSYN</sequence>
<feature type="transmembrane region" description="Helical" evidence="9">
    <location>
        <begin position="64"/>
        <end position="82"/>
    </location>
</feature>
<dbReference type="InterPro" id="IPR035965">
    <property type="entry name" value="PAS-like_dom_sf"/>
</dbReference>
<evidence type="ECO:0000259" key="10">
    <source>
        <dbReference type="PROSITE" id="PS50109"/>
    </source>
</evidence>
<dbReference type="eggNOG" id="COG3852">
    <property type="taxonomic scope" value="Bacteria"/>
</dbReference>
<dbReference type="KEGG" id="dai:Desaci_3193"/>
<dbReference type="PANTHER" id="PTHR43065">
    <property type="entry name" value="SENSOR HISTIDINE KINASE"/>
    <property type="match status" value="1"/>
</dbReference>
<gene>
    <name evidence="11" type="ordered locus">Desaci_3193</name>
</gene>
<dbReference type="CDD" id="cd00082">
    <property type="entry name" value="HisKA"/>
    <property type="match status" value="1"/>
</dbReference>
<feature type="transmembrane region" description="Helical" evidence="9">
    <location>
        <begin position="88"/>
        <end position="105"/>
    </location>
</feature>
<protein>
    <recommendedName>
        <fullName evidence="2">histidine kinase</fullName>
        <ecNumber evidence="2">2.7.13.3</ecNumber>
    </recommendedName>
</protein>
<dbReference type="EC" id="2.7.13.3" evidence="2"/>